<proteinExistence type="predicted"/>
<dbReference type="Proteomes" id="UP000501053">
    <property type="component" value="Chromosome"/>
</dbReference>
<reference evidence="1 2" key="1">
    <citation type="submission" date="2020-03" db="EMBL/GenBank/DDBJ databases">
        <title>Complete Genome Sequence of Halomonas meridiana strain Eplume2, isolated from hydrothermal-plume in the north east Pacific Ocean.</title>
        <authorList>
            <person name="Kurihara Y."/>
            <person name="Kawai S."/>
            <person name="Sakai A."/>
            <person name="Galipon J."/>
            <person name="Arakawa K."/>
        </authorList>
    </citation>
    <scope>NUCLEOTIDE SEQUENCE [LARGE SCALE GENOMIC DNA]</scope>
    <source>
        <strain evidence="1 2">Eplume2</strain>
    </source>
</reference>
<keyword evidence="2" id="KW-1185">Reference proteome</keyword>
<protein>
    <submittedName>
        <fullName evidence="1">Uncharacterized protein</fullName>
    </submittedName>
</protein>
<gene>
    <name evidence="1" type="ORF">HMEPL2_17760</name>
</gene>
<evidence type="ECO:0000313" key="1">
    <source>
        <dbReference type="EMBL" id="BCB71425.1"/>
    </source>
</evidence>
<name>A0A6F8XCM5_9GAMM</name>
<dbReference type="AlphaFoldDB" id="A0A6F8XCM5"/>
<sequence length="62" mass="7019">MTHGRPYPLAQAARANAGFAIVRDEEVNVITHVMKGAILGCKRRKVSYPIYRAVFLNETRFN</sequence>
<dbReference type="EMBL" id="AP022869">
    <property type="protein sequence ID" value="BCB71425.1"/>
    <property type="molecule type" value="Genomic_DNA"/>
</dbReference>
<evidence type="ECO:0000313" key="2">
    <source>
        <dbReference type="Proteomes" id="UP000501053"/>
    </source>
</evidence>
<accession>A0A6F8XCM5</accession>
<organism evidence="1 2">
    <name type="scientific">Vreelandella aquamarina</name>
    <dbReference type="NCBI Taxonomy" id="77097"/>
    <lineage>
        <taxon>Bacteria</taxon>
        <taxon>Pseudomonadati</taxon>
        <taxon>Pseudomonadota</taxon>
        <taxon>Gammaproteobacteria</taxon>
        <taxon>Oceanospirillales</taxon>
        <taxon>Halomonadaceae</taxon>
        <taxon>Vreelandella</taxon>
    </lineage>
</organism>